<evidence type="ECO:0000313" key="2">
    <source>
        <dbReference type="EMBL" id="CEL94124.1"/>
    </source>
</evidence>
<dbReference type="OrthoDB" id="2131401at2759"/>
<protein>
    <submittedName>
        <fullName evidence="2">Uncharacterized protein</fullName>
    </submittedName>
</protein>
<dbReference type="VEuPathDB" id="CryptoDB:Vbra_11487"/>
<dbReference type="AlphaFoldDB" id="A0A0G4EF29"/>
<dbReference type="Proteomes" id="UP000041254">
    <property type="component" value="Unassembled WGS sequence"/>
</dbReference>
<name>A0A0G4EF29_VITBC</name>
<feature type="transmembrane region" description="Helical" evidence="1">
    <location>
        <begin position="61"/>
        <end position="91"/>
    </location>
</feature>
<keyword evidence="3" id="KW-1185">Reference proteome</keyword>
<keyword evidence="1" id="KW-0472">Membrane</keyword>
<keyword evidence="1" id="KW-0812">Transmembrane</keyword>
<dbReference type="EMBL" id="CDMY01000206">
    <property type="protein sequence ID" value="CEL94124.1"/>
    <property type="molecule type" value="Genomic_DNA"/>
</dbReference>
<keyword evidence="1" id="KW-1133">Transmembrane helix</keyword>
<sequence>MTSIVSESDVEVGSWNRPIDEGDIWRVLTLWTALFVCSCYLIAGVRAVVAMRLFTKLIEGASVLLLFVSYGLVIGIVASMTISALIAGMHISIHLTIRYSTGILYSALQAGLILWFQSGM</sequence>
<feature type="transmembrane region" description="Helical" evidence="1">
    <location>
        <begin position="97"/>
        <end position="116"/>
    </location>
</feature>
<proteinExistence type="predicted"/>
<dbReference type="InParanoid" id="A0A0G4EF29"/>
<evidence type="ECO:0000313" key="3">
    <source>
        <dbReference type="Proteomes" id="UP000041254"/>
    </source>
</evidence>
<reference evidence="2 3" key="1">
    <citation type="submission" date="2014-11" db="EMBL/GenBank/DDBJ databases">
        <authorList>
            <person name="Zhu J."/>
            <person name="Qi W."/>
            <person name="Song R."/>
        </authorList>
    </citation>
    <scope>NUCLEOTIDE SEQUENCE [LARGE SCALE GENOMIC DNA]</scope>
</reference>
<gene>
    <name evidence="2" type="ORF">Vbra_11487</name>
</gene>
<accession>A0A0G4EF29</accession>
<evidence type="ECO:0000256" key="1">
    <source>
        <dbReference type="SAM" id="Phobius"/>
    </source>
</evidence>
<organism evidence="2 3">
    <name type="scientific">Vitrella brassicaformis (strain CCMP3155)</name>
    <dbReference type="NCBI Taxonomy" id="1169540"/>
    <lineage>
        <taxon>Eukaryota</taxon>
        <taxon>Sar</taxon>
        <taxon>Alveolata</taxon>
        <taxon>Colpodellida</taxon>
        <taxon>Vitrellaceae</taxon>
        <taxon>Vitrella</taxon>
    </lineage>
</organism>
<feature type="transmembrane region" description="Helical" evidence="1">
    <location>
        <begin position="24"/>
        <end position="49"/>
    </location>
</feature>